<evidence type="ECO:0000313" key="2">
    <source>
        <dbReference type="EMBL" id="MCD7451051.1"/>
    </source>
</evidence>
<feature type="region of interest" description="Disordered" evidence="1">
    <location>
        <begin position="1"/>
        <end position="98"/>
    </location>
</feature>
<keyword evidence="3" id="KW-1185">Reference proteome</keyword>
<organism evidence="2 3">
    <name type="scientific">Datura stramonium</name>
    <name type="common">Jimsonweed</name>
    <name type="synonym">Common thornapple</name>
    <dbReference type="NCBI Taxonomy" id="4076"/>
    <lineage>
        <taxon>Eukaryota</taxon>
        <taxon>Viridiplantae</taxon>
        <taxon>Streptophyta</taxon>
        <taxon>Embryophyta</taxon>
        <taxon>Tracheophyta</taxon>
        <taxon>Spermatophyta</taxon>
        <taxon>Magnoliopsida</taxon>
        <taxon>eudicotyledons</taxon>
        <taxon>Gunneridae</taxon>
        <taxon>Pentapetalae</taxon>
        <taxon>asterids</taxon>
        <taxon>lamiids</taxon>
        <taxon>Solanales</taxon>
        <taxon>Solanaceae</taxon>
        <taxon>Solanoideae</taxon>
        <taxon>Datureae</taxon>
        <taxon>Datura</taxon>
    </lineage>
</organism>
<name>A0ABS8RW47_DATST</name>
<feature type="compositionally biased region" description="Basic residues" evidence="1">
    <location>
        <begin position="57"/>
        <end position="66"/>
    </location>
</feature>
<dbReference type="Proteomes" id="UP000823775">
    <property type="component" value="Unassembled WGS sequence"/>
</dbReference>
<proteinExistence type="predicted"/>
<feature type="compositionally biased region" description="Low complexity" evidence="1">
    <location>
        <begin position="67"/>
        <end position="76"/>
    </location>
</feature>
<evidence type="ECO:0000313" key="3">
    <source>
        <dbReference type="Proteomes" id="UP000823775"/>
    </source>
</evidence>
<gene>
    <name evidence="2" type="ORF">HAX54_009417</name>
</gene>
<sequence>MKAFKAGPEFEATSIGNSASAISPWSSQGNGESGRQLTTANVYRDVIATSSDVASPPKRHKRRKPRSSSPSTLRSSRATKHKAKSVEGNHTPAIIGVS</sequence>
<comment type="caution">
    <text evidence="2">The sequence shown here is derived from an EMBL/GenBank/DDBJ whole genome shotgun (WGS) entry which is preliminary data.</text>
</comment>
<protein>
    <submittedName>
        <fullName evidence="2">Uncharacterized protein</fullName>
    </submittedName>
</protein>
<dbReference type="EMBL" id="JACEIK010000151">
    <property type="protein sequence ID" value="MCD7451051.1"/>
    <property type="molecule type" value="Genomic_DNA"/>
</dbReference>
<reference evidence="2 3" key="1">
    <citation type="journal article" date="2021" name="BMC Genomics">
        <title>Datura genome reveals duplications of psychoactive alkaloid biosynthetic genes and high mutation rate following tissue culture.</title>
        <authorList>
            <person name="Rajewski A."/>
            <person name="Carter-House D."/>
            <person name="Stajich J."/>
            <person name="Litt A."/>
        </authorList>
    </citation>
    <scope>NUCLEOTIDE SEQUENCE [LARGE SCALE GENOMIC DNA]</scope>
    <source>
        <strain evidence="2">AR-01</strain>
    </source>
</reference>
<feature type="compositionally biased region" description="Polar residues" evidence="1">
    <location>
        <begin position="14"/>
        <end position="41"/>
    </location>
</feature>
<accession>A0ABS8RW47</accession>
<evidence type="ECO:0000256" key="1">
    <source>
        <dbReference type="SAM" id="MobiDB-lite"/>
    </source>
</evidence>